<keyword evidence="2" id="KW-1185">Reference proteome</keyword>
<dbReference type="AlphaFoldDB" id="A0A7W3ZD49"/>
<dbReference type="RefSeq" id="WP_182893543.1">
    <property type="nucleotide sequence ID" value="NZ_JACGZW010000009.1"/>
</dbReference>
<dbReference type="Gene3D" id="3.40.50.300">
    <property type="entry name" value="P-loop containing nucleotide triphosphate hydrolases"/>
    <property type="match status" value="1"/>
</dbReference>
<comment type="caution">
    <text evidence="1">The sequence shown here is derived from an EMBL/GenBank/DDBJ whole genome shotgun (WGS) entry which is preliminary data.</text>
</comment>
<reference evidence="1 2" key="1">
    <citation type="submission" date="2020-08" db="EMBL/GenBank/DDBJ databases">
        <title>Amycolatopsis sp. nov. DR6-1 isolated from Dendrobium heterocarpum.</title>
        <authorList>
            <person name="Tedsree N."/>
            <person name="Kuncharoen N."/>
            <person name="Likhitwitayawuid K."/>
            <person name="Tanasupawat S."/>
        </authorList>
    </citation>
    <scope>NUCLEOTIDE SEQUENCE [LARGE SCALE GENOMIC DNA]</scope>
    <source>
        <strain evidence="1 2">DR6-1</strain>
    </source>
</reference>
<evidence type="ECO:0000313" key="1">
    <source>
        <dbReference type="EMBL" id="MBB1156612.1"/>
    </source>
</evidence>
<accession>A0A7W3ZD49</accession>
<dbReference type="Proteomes" id="UP000526734">
    <property type="component" value="Unassembled WGS sequence"/>
</dbReference>
<dbReference type="SUPFAM" id="SSF52540">
    <property type="entry name" value="P-loop containing nucleoside triphosphate hydrolases"/>
    <property type="match status" value="1"/>
</dbReference>
<gene>
    <name evidence="1" type="ORF">H4281_25960</name>
</gene>
<dbReference type="InterPro" id="IPR011990">
    <property type="entry name" value="TPR-like_helical_dom_sf"/>
</dbReference>
<organism evidence="1 2">
    <name type="scientific">Amycolatopsis dendrobii</name>
    <dbReference type="NCBI Taxonomy" id="2760662"/>
    <lineage>
        <taxon>Bacteria</taxon>
        <taxon>Bacillati</taxon>
        <taxon>Actinomycetota</taxon>
        <taxon>Actinomycetes</taxon>
        <taxon>Pseudonocardiales</taxon>
        <taxon>Pseudonocardiaceae</taxon>
        <taxon>Amycolatopsis</taxon>
    </lineage>
</organism>
<evidence type="ECO:0000313" key="2">
    <source>
        <dbReference type="Proteomes" id="UP000526734"/>
    </source>
</evidence>
<dbReference type="InterPro" id="IPR027417">
    <property type="entry name" value="P-loop_NTPase"/>
</dbReference>
<dbReference type="Gene3D" id="1.25.40.10">
    <property type="entry name" value="Tetratricopeptide repeat domain"/>
    <property type="match status" value="1"/>
</dbReference>
<name>A0A7W3ZD49_9PSEU</name>
<evidence type="ECO:0008006" key="3">
    <source>
        <dbReference type="Google" id="ProtNLM"/>
    </source>
</evidence>
<sequence>MSDGNYFDGQADKVFQARDVYGDVHFHGPQQPAAPVLQVQAPPKHYRNNKPQLDLLTEIHDEALDRVPIAIVRGAPGSGRTTLCETWLHQHQDRFDRFYEVRVGHRVGADVLAELLSKLGYGLDEMPASLEARAAMWQSRTAGFKVALLVDDALSAAEVKALLPTRPGSYVLAVGSDLEALRARYSARDVELEPLSDDAALGVLTALVGEEKLAAEPEQRKELLRICAGSAAELNVAGMLLARPDATVRRLLARIRAKGTLASAVFDVAYDLMGEHEQAGYRFFGAHPGSGDVRLETVAAVLGLEEFEAEDALQKLVSAKLLEVIKGRYRMSELARLHAAGLAGDLEEIVVGYYARQGLEIAERALRTRWPEKIWEGFVPASLPEADAWEWLFAEQANLLAAAEAALQTGAHEDVIRLARALWPVYKDGAYPVELAAVSQDAVQAAQAAGMPLAEGLVRTQLGFARMQRRDWAAAREQYAAAAELATTPEEHASALEARGLAFFEPGLIARQQGRPDEAVSLLGQAEVCFRESLALAEALPDGRRLALIRMHLAKVVPPEEAALLLAQAEQSLKNEPGNLVKIRLWQGRKLIEAGSYEEGAAVLAELDSAAEQLRLHRERIAAFRSRAEAALARGFRDQAKAHVEDAVSVAQLHGFTAEATDLLIWLGRL</sequence>
<dbReference type="GO" id="GO:0043531">
    <property type="term" value="F:ADP binding"/>
    <property type="evidence" value="ECO:0007669"/>
    <property type="project" value="InterPro"/>
</dbReference>
<protein>
    <recommendedName>
        <fullName evidence="3">NB-ARC domain-containing protein</fullName>
    </recommendedName>
</protein>
<dbReference type="EMBL" id="JACGZW010000009">
    <property type="protein sequence ID" value="MBB1156612.1"/>
    <property type="molecule type" value="Genomic_DNA"/>
</dbReference>
<proteinExistence type="predicted"/>